<reference evidence="3" key="2">
    <citation type="submission" date="2023-07" db="EMBL/GenBank/DDBJ databases">
        <title>Sorghum-associated microbial communities from plants grown in Nebraska, USA.</title>
        <authorList>
            <person name="Schachtman D."/>
        </authorList>
    </citation>
    <scope>NUCLEOTIDE SEQUENCE</scope>
    <source>
        <strain evidence="3">DS2795</strain>
    </source>
</reference>
<dbReference type="CDD" id="cd04301">
    <property type="entry name" value="NAT_SF"/>
    <property type="match status" value="1"/>
</dbReference>
<dbReference type="InterPro" id="IPR016181">
    <property type="entry name" value="Acyl_CoA_acyltransferase"/>
</dbReference>
<dbReference type="PROSITE" id="PS51186">
    <property type="entry name" value="GNAT"/>
    <property type="match status" value="1"/>
</dbReference>
<dbReference type="Gene3D" id="3.40.630.30">
    <property type="match status" value="1"/>
</dbReference>
<dbReference type="Proteomes" id="UP001244295">
    <property type="component" value="Unassembled WGS sequence"/>
</dbReference>
<evidence type="ECO:0000313" key="4">
    <source>
        <dbReference type="Proteomes" id="UP000217154"/>
    </source>
</evidence>
<proteinExistence type="predicted"/>
<keyword evidence="2" id="KW-0808">Transferase</keyword>
<dbReference type="AlphaFoldDB" id="A0A1E7U7T0"/>
<organism evidence="2 4">
    <name type="scientific">Variovorax boronicumulans</name>
    <dbReference type="NCBI Taxonomy" id="436515"/>
    <lineage>
        <taxon>Bacteria</taxon>
        <taxon>Pseudomonadati</taxon>
        <taxon>Pseudomonadota</taxon>
        <taxon>Betaproteobacteria</taxon>
        <taxon>Burkholderiales</taxon>
        <taxon>Comamonadaceae</taxon>
        <taxon>Variovorax</taxon>
    </lineage>
</organism>
<accession>A0A1E7U7T0</accession>
<reference evidence="2 4" key="1">
    <citation type="submission" date="2017-09" db="EMBL/GenBank/DDBJ databases">
        <title>The diverse metabolic capabilities of V. boronicumulans make it an excellent choice for continued studies on novel biodegradation.</title>
        <authorList>
            <person name="Sun S."/>
        </authorList>
    </citation>
    <scope>NUCLEOTIDE SEQUENCE [LARGE SCALE GENOMIC DNA]</scope>
    <source>
        <strain evidence="2 4">J1</strain>
    </source>
</reference>
<dbReference type="GO" id="GO:0016747">
    <property type="term" value="F:acyltransferase activity, transferring groups other than amino-acyl groups"/>
    <property type="evidence" value="ECO:0007669"/>
    <property type="project" value="InterPro"/>
</dbReference>
<dbReference type="EMBL" id="JAUSRR010000001">
    <property type="protein sequence ID" value="MDP9921338.1"/>
    <property type="molecule type" value="Genomic_DNA"/>
</dbReference>
<dbReference type="EMBL" id="CP023284">
    <property type="protein sequence ID" value="ATA55324.1"/>
    <property type="molecule type" value="Genomic_DNA"/>
</dbReference>
<dbReference type="Proteomes" id="UP000217154">
    <property type="component" value="Chromosome"/>
</dbReference>
<gene>
    <name evidence="2" type="ORF">CKY39_20455</name>
    <name evidence="3" type="ORF">J2W25_000343</name>
</gene>
<evidence type="ECO:0000313" key="2">
    <source>
        <dbReference type="EMBL" id="ATA55324.1"/>
    </source>
</evidence>
<dbReference type="RefSeq" id="WP_062473207.1">
    <property type="nucleotide sequence ID" value="NZ_BKDH01000001.1"/>
</dbReference>
<dbReference type="KEGG" id="vbo:CKY39_20455"/>
<dbReference type="Pfam" id="PF13508">
    <property type="entry name" value="Acetyltransf_7"/>
    <property type="match status" value="1"/>
</dbReference>
<evidence type="ECO:0000313" key="3">
    <source>
        <dbReference type="EMBL" id="MDP9921338.1"/>
    </source>
</evidence>
<dbReference type="OrthoDB" id="5522469at2"/>
<dbReference type="GeneID" id="82267808"/>
<protein>
    <submittedName>
        <fullName evidence="2 3">N-acetyltransferase</fullName>
    </submittedName>
</protein>
<dbReference type="STRING" id="436515.GCA_001752345_03737"/>
<feature type="domain" description="N-acetyltransferase" evidence="1">
    <location>
        <begin position="8"/>
        <end position="154"/>
    </location>
</feature>
<name>A0A1E7U7T0_9BURK</name>
<dbReference type="InterPro" id="IPR000182">
    <property type="entry name" value="GNAT_dom"/>
</dbReference>
<evidence type="ECO:0000259" key="1">
    <source>
        <dbReference type="PROSITE" id="PS51186"/>
    </source>
</evidence>
<dbReference type="SUPFAM" id="SSF55729">
    <property type="entry name" value="Acyl-CoA N-acyltransferases (Nat)"/>
    <property type="match status" value="1"/>
</dbReference>
<sequence length="157" mass="18015">MGDLLSRLSLQPVDSSDFEDMLAVRIDAMRPSLERVGRFDLTRSRERLSAGFVVPYMHHIVLDGEQRLGFITLKPEDADALRLDHLYLRTGFQGRGIGEWALRWAKAQAREQKLDIKLTALVQSDANRFYQRHGFVLEGEEGVDLHYRWRVASEAAC</sequence>